<dbReference type="PANTHER" id="PTHR47642">
    <property type="entry name" value="ATP-DEPENDENT DNA HELICASE"/>
    <property type="match status" value="1"/>
</dbReference>
<dbReference type="InterPro" id="IPR003593">
    <property type="entry name" value="AAA+_ATPase"/>
</dbReference>
<dbReference type="EMBL" id="QGGO01000007">
    <property type="protein sequence ID" value="PWK27273.1"/>
    <property type="molecule type" value="Genomic_DNA"/>
</dbReference>
<evidence type="ECO:0000313" key="4">
    <source>
        <dbReference type="Proteomes" id="UP000245489"/>
    </source>
</evidence>
<protein>
    <submittedName>
        <fullName evidence="3">UvrD-like helicase family protein</fullName>
    </submittedName>
</protein>
<dbReference type="SUPFAM" id="SSF47819">
    <property type="entry name" value="HRDC-like"/>
    <property type="match status" value="1"/>
</dbReference>
<dbReference type="CDD" id="cd18809">
    <property type="entry name" value="SF1_C_RecD"/>
    <property type="match status" value="1"/>
</dbReference>
<keyword evidence="1" id="KW-1133">Transmembrane helix</keyword>
<accession>A0A316ECD3</accession>
<evidence type="ECO:0000313" key="3">
    <source>
        <dbReference type="EMBL" id="PWK27273.1"/>
    </source>
</evidence>
<gene>
    <name evidence="3" type="ORF">LV89_01586</name>
</gene>
<dbReference type="Gene3D" id="1.10.150.80">
    <property type="entry name" value="HRDC domain"/>
    <property type="match status" value="1"/>
</dbReference>
<dbReference type="InterPro" id="IPR027417">
    <property type="entry name" value="P-loop_NTPase"/>
</dbReference>
<dbReference type="Gene3D" id="2.30.30.940">
    <property type="match status" value="1"/>
</dbReference>
<dbReference type="OrthoDB" id="9763659at2"/>
<name>A0A316ECD3_9BACT</name>
<dbReference type="FunFam" id="3.40.50.300:FF:001498">
    <property type="entry name" value="ATP-dependent DNA helicase"/>
    <property type="match status" value="1"/>
</dbReference>
<dbReference type="PANTHER" id="PTHR47642:SF5">
    <property type="entry name" value="ATP-DEPENDENT DNA HELICASE"/>
    <property type="match status" value="1"/>
</dbReference>
<keyword evidence="3" id="KW-0067">ATP-binding</keyword>
<feature type="domain" description="HRDC" evidence="2">
    <location>
        <begin position="621"/>
        <end position="701"/>
    </location>
</feature>
<dbReference type="InterPro" id="IPR051055">
    <property type="entry name" value="PIF1_helicase"/>
</dbReference>
<keyword evidence="1" id="KW-0812">Transmembrane</keyword>
<dbReference type="Gene3D" id="3.40.50.300">
    <property type="entry name" value="P-loop containing nucleotide triphosphate hydrolases"/>
    <property type="match status" value="2"/>
</dbReference>
<dbReference type="Pfam" id="PF14493">
    <property type="entry name" value="HTH_40"/>
    <property type="match status" value="1"/>
</dbReference>
<dbReference type="SMART" id="SM00382">
    <property type="entry name" value="AAA"/>
    <property type="match status" value="1"/>
</dbReference>
<dbReference type="Pfam" id="PF00570">
    <property type="entry name" value="HRDC"/>
    <property type="match status" value="1"/>
</dbReference>
<dbReference type="Pfam" id="PF05970">
    <property type="entry name" value="PIF1"/>
    <property type="match status" value="1"/>
</dbReference>
<reference evidence="3 4" key="1">
    <citation type="submission" date="2018-05" db="EMBL/GenBank/DDBJ databases">
        <title>Genomic Encyclopedia of Archaeal and Bacterial Type Strains, Phase II (KMG-II): from individual species to whole genera.</title>
        <authorList>
            <person name="Goeker M."/>
        </authorList>
    </citation>
    <scope>NUCLEOTIDE SEQUENCE [LARGE SCALE GENOMIC DNA]</scope>
    <source>
        <strain evidence="3 4">DSM 22214</strain>
    </source>
</reference>
<keyword evidence="4" id="KW-1185">Reference proteome</keyword>
<proteinExistence type="predicted"/>
<dbReference type="InterPro" id="IPR002121">
    <property type="entry name" value="HRDC_dom"/>
</dbReference>
<dbReference type="SUPFAM" id="SSF52540">
    <property type="entry name" value="P-loop containing nucleoside triphosphate hydrolases"/>
    <property type="match status" value="2"/>
</dbReference>
<keyword evidence="3" id="KW-0347">Helicase</keyword>
<keyword evidence="3" id="KW-0547">Nucleotide-binding</keyword>
<dbReference type="GO" id="GO:0000723">
    <property type="term" value="P:telomere maintenance"/>
    <property type="evidence" value="ECO:0007669"/>
    <property type="project" value="InterPro"/>
</dbReference>
<feature type="transmembrane region" description="Helical" evidence="1">
    <location>
        <begin position="50"/>
        <end position="72"/>
    </location>
</feature>
<dbReference type="GO" id="GO:0003678">
    <property type="term" value="F:DNA helicase activity"/>
    <property type="evidence" value="ECO:0007669"/>
    <property type="project" value="InterPro"/>
</dbReference>
<evidence type="ECO:0000259" key="2">
    <source>
        <dbReference type="PROSITE" id="PS50967"/>
    </source>
</evidence>
<comment type="caution">
    <text evidence="3">The sequence shown here is derived from an EMBL/GenBank/DDBJ whole genome shotgun (WGS) entry which is preliminary data.</text>
</comment>
<dbReference type="InterPro" id="IPR010285">
    <property type="entry name" value="DNA_helicase_pif1-like_DEAD"/>
</dbReference>
<dbReference type="InterPro" id="IPR044876">
    <property type="entry name" value="HRDC_dom_sf"/>
</dbReference>
<dbReference type="PROSITE" id="PS50967">
    <property type="entry name" value="HRDC"/>
    <property type="match status" value="1"/>
</dbReference>
<dbReference type="SMART" id="SM00341">
    <property type="entry name" value="HRDC"/>
    <property type="match status" value="1"/>
</dbReference>
<evidence type="ECO:0000256" key="1">
    <source>
        <dbReference type="SAM" id="Phobius"/>
    </source>
</evidence>
<dbReference type="InterPro" id="IPR029491">
    <property type="entry name" value="Helicase_HTH"/>
</dbReference>
<keyword evidence="1" id="KW-0472">Membrane</keyword>
<dbReference type="AlphaFoldDB" id="A0A316ECD3"/>
<dbReference type="InterPro" id="IPR010997">
    <property type="entry name" value="HRDC-like_sf"/>
</dbReference>
<keyword evidence="3" id="KW-0378">Hydrolase</keyword>
<organism evidence="3 4">
    <name type="scientific">Arcicella aurantiaca</name>
    <dbReference type="NCBI Taxonomy" id="591202"/>
    <lineage>
        <taxon>Bacteria</taxon>
        <taxon>Pseudomonadati</taxon>
        <taxon>Bacteroidota</taxon>
        <taxon>Cytophagia</taxon>
        <taxon>Cytophagales</taxon>
        <taxon>Flectobacillaceae</taxon>
        <taxon>Arcicella</taxon>
    </lineage>
</organism>
<dbReference type="Proteomes" id="UP000245489">
    <property type="component" value="Unassembled WGS sequence"/>
</dbReference>
<dbReference type="RefSeq" id="WP_109742351.1">
    <property type="nucleotide sequence ID" value="NZ_QGGO01000007.1"/>
</dbReference>
<dbReference type="GO" id="GO:0006281">
    <property type="term" value="P:DNA repair"/>
    <property type="evidence" value="ECO:0007669"/>
    <property type="project" value="InterPro"/>
</dbReference>
<sequence>MKTTFQSNSRLELADQYVRFTNKNVFLTGKAGTGKTTFLKNVKAKSPKRIVIVAPTGVAAINAGGVTIHSFFQLSFGPNIPDNKPAERRISNEKIKAIKAIDLLVIDEISMVRADVLDAIDEVLRRYRNRSLPFGGVQLLMIGDLHQLSPVIKEDEWDLLRPYYQSVYFFESKALAQSQFITIELTHIFRQADEQFINLLNKVRDKKLDAESTRLLNSRYIPNFQYPDDEKYITLTSHNRAAANINAIKLGELKGKTYTFTAEITDDFPESMYPNELNLELKVGAQVMFVKNDSNLEKRYFNGKLGEITDIDEELIWVKCPNEKEQIIVSRVSWDNIKYILDDSKTMQEHTIGTFSQFPIKTAWAITIHKSQGLTFDRAIIDAASSFAHGQVYVALSRCKTFEGLVLSTPITSESVKSDNTIAVFDQEAEKQDLSDLALLEAKKRTQGDWILDLFDFKFVKIGLHYLHQNLEPIQDQFASSTFENIAIILENYNTEIDTIIEKFRRQLESLISQTDLPEENEELQERIKKGSVYIANKLQESVYNILKNIDLACDNKETRNNIAKLWEQSLKNTFEKLMLLKSNQQGFDSTVYLTTKANISLDFETEKTRLFKAQKTSETSGSSTDLFNQLRVWRDSVANDKNIEKYMVLAQKALQSLADEMPRNKADLAKISGLGKIKVQQFGDEILDIINEFCETNGIETNNIIRENKPVKKALVKGSTHEMSFNYFKEGKTITEIAEIRNLSASTIEGHLGEFVKKGLLEVSDIMDAQKIKIIREFMLENPDLKGSALKEALGADYSYGEIRLVGASINAD</sequence>
<dbReference type="GO" id="GO:0003676">
    <property type="term" value="F:nucleic acid binding"/>
    <property type="evidence" value="ECO:0007669"/>
    <property type="project" value="InterPro"/>
</dbReference>
<dbReference type="GO" id="GO:0000166">
    <property type="term" value="F:nucleotide binding"/>
    <property type="evidence" value="ECO:0007669"/>
    <property type="project" value="InterPro"/>
</dbReference>